<reference evidence="16 19" key="2">
    <citation type="submission" date="2017-06" db="EMBL/GenBank/DDBJ databases">
        <title>Draft genome sequence of Fusobacterium nucleatum subsp. polymorphum KCOM 1274 (=ChDC F309).</title>
        <authorList>
            <person name="Kook J.-K."/>
            <person name="Park S.-N."/>
            <person name="Lim Y.K."/>
            <person name="Roh H."/>
        </authorList>
    </citation>
    <scope>NUCLEOTIDE SEQUENCE [LARGE SCALE GENOMIC DNA]</scope>
    <source>
        <strain evidence="16">KCOM 1274</strain>
        <strain evidence="19">KCOM 1274 (ChDC F309)</strain>
    </source>
</reference>
<dbReference type="Proteomes" id="UP000221852">
    <property type="component" value="Unassembled WGS sequence"/>
</dbReference>
<evidence type="ECO:0000256" key="9">
    <source>
        <dbReference type="ARBA" id="ARBA00023209"/>
    </source>
</evidence>
<dbReference type="InterPro" id="IPR043130">
    <property type="entry name" value="CDP-OH_PTrfase_TM_dom"/>
</dbReference>
<dbReference type="PANTHER" id="PTHR14269">
    <property type="entry name" value="CDP-DIACYLGLYCEROL--GLYCEROL-3-PHOSPHATE 3-PHOSPHATIDYLTRANSFERASE-RELATED"/>
    <property type="match status" value="1"/>
</dbReference>
<dbReference type="GeneID" id="45634171"/>
<dbReference type="EMBL" id="NIRO01000003">
    <property type="protein sequence ID" value="PHI17018.1"/>
    <property type="molecule type" value="Genomic_DNA"/>
</dbReference>
<evidence type="ECO:0000313" key="16">
    <source>
        <dbReference type="EMBL" id="PHI17018.1"/>
    </source>
</evidence>
<evidence type="ECO:0000256" key="5">
    <source>
        <dbReference type="ARBA" id="ARBA00022692"/>
    </source>
</evidence>
<organism evidence="14 18">
    <name type="scientific">Fusobacterium nucleatum subsp. polymorphum</name>
    <name type="common">Fusobacterium polymorphum</name>
    <dbReference type="NCBI Taxonomy" id="76857"/>
    <lineage>
        <taxon>Bacteria</taxon>
        <taxon>Fusobacteriati</taxon>
        <taxon>Fusobacteriota</taxon>
        <taxon>Fusobacteriia</taxon>
        <taxon>Fusobacteriales</taxon>
        <taxon>Fusobacteriaceae</taxon>
        <taxon>Fusobacterium</taxon>
    </lineage>
</organism>
<evidence type="ECO:0000313" key="15">
    <source>
        <dbReference type="EMBL" id="PHI12637.1"/>
    </source>
</evidence>
<reference evidence="15 17" key="3">
    <citation type="submission" date="2017-06" db="EMBL/GenBank/DDBJ databases">
        <title>Draft genome sequence of Fusobacterium nucleatum subsp. polymorphum KCOM 1330 (=ChDC F330).</title>
        <authorList>
            <person name="Kook J.-K."/>
            <person name="Park S.-N."/>
            <person name="Lim Y.K."/>
            <person name="Roh H."/>
        </authorList>
    </citation>
    <scope>NUCLEOTIDE SEQUENCE [LARGE SCALE GENOMIC DNA]</scope>
    <source>
        <strain evidence="15">KCOM 1330</strain>
        <strain evidence="17">KCOM 1330 (ChDC F330)</strain>
    </source>
</reference>
<protein>
    <recommendedName>
        <fullName evidence="11">CDP-diacylglycerol--glycerol-3-phosphate 3-phosphatidyltransferase</fullName>
        <ecNumber evidence="11">2.7.8.5</ecNumber>
    </recommendedName>
</protein>
<sequence>MNLPNRLTMIRFILAIPFIIFLQYSDSSKYGLIFRLISLVIFVIASLTDFFDGYIARKYNLITDFGKIMDPLADKILVISALVIFVQLEYIPGWMSIVVLAREFLISGIRILAAAKGEIIAAGNLGKYKTTSQMLVIVIALAIGPIGFYISDYFFTVTEVLMLIPVILTIWSGWEYTFKAKHYFTEQ</sequence>
<feature type="transmembrane region" description="Helical" evidence="13">
    <location>
        <begin position="72"/>
        <end position="88"/>
    </location>
</feature>
<name>A0A0D6FG07_FUSNP</name>
<keyword evidence="7" id="KW-0443">Lipid metabolism</keyword>
<keyword evidence="10" id="KW-1208">Phospholipid metabolism</keyword>
<dbReference type="Pfam" id="PF01066">
    <property type="entry name" value="CDP-OH_P_transf"/>
    <property type="match status" value="1"/>
</dbReference>
<dbReference type="KEGG" id="fpol:ERS445057_00357"/>
<dbReference type="GO" id="GO:0008444">
    <property type="term" value="F:CDP-diacylglycerol-glycerol-3-phosphate 3-phosphatidyltransferase activity"/>
    <property type="evidence" value="ECO:0007669"/>
    <property type="project" value="UniProtKB-UniRule"/>
</dbReference>
<dbReference type="Gene3D" id="1.20.120.1760">
    <property type="match status" value="1"/>
</dbReference>
<evidence type="ECO:0000313" key="18">
    <source>
        <dbReference type="Proteomes" id="UP000223525"/>
    </source>
</evidence>
<gene>
    <name evidence="14" type="primary">pgsA</name>
    <name evidence="14" type="ORF">CA836_06840</name>
    <name evidence="16" type="ORF">CBG56_05110</name>
    <name evidence="15" type="ORF">CBG59_01985</name>
</gene>
<feature type="transmembrane region" description="Helical" evidence="13">
    <location>
        <begin position="134"/>
        <end position="154"/>
    </location>
</feature>
<dbReference type="InterPro" id="IPR050324">
    <property type="entry name" value="CDP-alcohol_PTase-I"/>
</dbReference>
<dbReference type="EMBL" id="NIRQ01000001">
    <property type="protein sequence ID" value="PHI12637.1"/>
    <property type="molecule type" value="Genomic_DNA"/>
</dbReference>
<dbReference type="GO" id="GO:0016020">
    <property type="term" value="C:membrane"/>
    <property type="evidence" value="ECO:0007669"/>
    <property type="project" value="UniProtKB-SubCell"/>
</dbReference>
<evidence type="ECO:0000256" key="2">
    <source>
        <dbReference type="ARBA" id="ARBA00010441"/>
    </source>
</evidence>
<proteinExistence type="inferred from homology"/>
<dbReference type="EMBL" id="NIRK01000001">
    <property type="protein sequence ID" value="PHH99410.1"/>
    <property type="molecule type" value="Genomic_DNA"/>
</dbReference>
<comment type="caution">
    <text evidence="14">The sequence shown here is derived from an EMBL/GenBank/DDBJ whole genome shotgun (WGS) entry which is preliminary data.</text>
</comment>
<evidence type="ECO:0000256" key="7">
    <source>
        <dbReference type="ARBA" id="ARBA00023098"/>
    </source>
</evidence>
<evidence type="ECO:0000313" key="19">
    <source>
        <dbReference type="Proteomes" id="UP000224507"/>
    </source>
</evidence>
<keyword evidence="4 12" id="KW-0808">Transferase</keyword>
<dbReference type="Proteomes" id="UP000224507">
    <property type="component" value="Unassembled WGS sequence"/>
</dbReference>
<dbReference type="GO" id="GO:0046474">
    <property type="term" value="P:glycerophospholipid biosynthetic process"/>
    <property type="evidence" value="ECO:0007669"/>
    <property type="project" value="TreeGrafter"/>
</dbReference>
<comment type="subcellular location">
    <subcellularLocation>
        <location evidence="1">Membrane</location>
        <topology evidence="1">Multi-pass membrane protein</topology>
    </subcellularLocation>
</comment>
<evidence type="ECO:0000256" key="10">
    <source>
        <dbReference type="ARBA" id="ARBA00023264"/>
    </source>
</evidence>
<keyword evidence="5 13" id="KW-0812">Transmembrane</keyword>
<evidence type="ECO:0000256" key="6">
    <source>
        <dbReference type="ARBA" id="ARBA00022989"/>
    </source>
</evidence>
<feature type="transmembrane region" description="Helical" evidence="13">
    <location>
        <begin position="30"/>
        <end position="51"/>
    </location>
</feature>
<dbReference type="PROSITE" id="PS00379">
    <property type="entry name" value="CDP_ALCOHOL_P_TRANSF"/>
    <property type="match status" value="1"/>
</dbReference>
<dbReference type="InterPro" id="IPR048254">
    <property type="entry name" value="CDP_ALCOHOL_P_TRANSF_CS"/>
</dbReference>
<evidence type="ECO:0000256" key="13">
    <source>
        <dbReference type="SAM" id="Phobius"/>
    </source>
</evidence>
<dbReference type="InterPro" id="IPR000462">
    <property type="entry name" value="CDP-OH_P_trans"/>
</dbReference>
<dbReference type="Proteomes" id="UP000223525">
    <property type="component" value="Unassembled WGS sequence"/>
</dbReference>
<evidence type="ECO:0000256" key="12">
    <source>
        <dbReference type="RuleBase" id="RU003750"/>
    </source>
</evidence>
<keyword evidence="8 13" id="KW-0472">Membrane</keyword>
<accession>A0A0D6FG07</accession>
<keyword evidence="9" id="KW-0594">Phospholipid biosynthesis</keyword>
<dbReference type="PIRSF" id="PIRSF000847">
    <property type="entry name" value="Phos_ph_gly_syn"/>
    <property type="match status" value="1"/>
</dbReference>
<evidence type="ECO:0000313" key="17">
    <source>
        <dbReference type="Proteomes" id="UP000221852"/>
    </source>
</evidence>
<evidence type="ECO:0000256" key="8">
    <source>
        <dbReference type="ARBA" id="ARBA00023136"/>
    </source>
</evidence>
<keyword evidence="3" id="KW-0444">Lipid biosynthesis</keyword>
<dbReference type="RefSeq" id="WP_005897410.1">
    <property type="nucleotide sequence ID" value="NZ_CP013328.1"/>
</dbReference>
<feature type="transmembrane region" description="Helical" evidence="13">
    <location>
        <begin position="7"/>
        <end position="24"/>
    </location>
</feature>
<dbReference type="AlphaFoldDB" id="A0A0D6FG07"/>
<reference evidence="14 18" key="1">
    <citation type="submission" date="2017-06" db="EMBL/GenBank/DDBJ databases">
        <title>Draft genome sequence of Fusobacterium nucleatum subsp. polymorphum KCOM 1248 (=ChDC F113).</title>
        <authorList>
            <person name="Kook J.-K."/>
            <person name="Park S.-N."/>
            <person name="Lim Y.K."/>
            <person name="Roh H."/>
        </authorList>
    </citation>
    <scope>NUCLEOTIDE SEQUENCE [LARGE SCALE GENOMIC DNA]</scope>
    <source>
        <strain evidence="14">KCOM 1248</strain>
        <strain evidence="18">KCOM 1248 (ChDC F113)</strain>
    </source>
</reference>
<evidence type="ECO:0000313" key="14">
    <source>
        <dbReference type="EMBL" id="PHH99410.1"/>
    </source>
</evidence>
<evidence type="ECO:0000256" key="4">
    <source>
        <dbReference type="ARBA" id="ARBA00022679"/>
    </source>
</evidence>
<dbReference type="EC" id="2.7.8.5" evidence="11"/>
<dbReference type="PANTHER" id="PTHR14269:SF62">
    <property type="entry name" value="CDP-DIACYLGLYCEROL--GLYCEROL-3-PHOSPHATE 3-PHOSPHATIDYLTRANSFERASE 1, CHLOROPLASTIC"/>
    <property type="match status" value="1"/>
</dbReference>
<dbReference type="NCBIfam" id="TIGR00560">
    <property type="entry name" value="pgsA"/>
    <property type="match status" value="1"/>
</dbReference>
<evidence type="ECO:0000256" key="3">
    <source>
        <dbReference type="ARBA" id="ARBA00022516"/>
    </source>
</evidence>
<evidence type="ECO:0000256" key="1">
    <source>
        <dbReference type="ARBA" id="ARBA00004141"/>
    </source>
</evidence>
<evidence type="ECO:0000256" key="11">
    <source>
        <dbReference type="NCBIfam" id="TIGR00560"/>
    </source>
</evidence>
<dbReference type="InterPro" id="IPR004570">
    <property type="entry name" value="Phosphatidylglycerol_P_synth"/>
</dbReference>
<comment type="similarity">
    <text evidence="2 12">Belongs to the CDP-alcohol phosphatidyltransferase class-I family.</text>
</comment>
<keyword evidence="6 13" id="KW-1133">Transmembrane helix</keyword>
<feature type="transmembrane region" description="Helical" evidence="13">
    <location>
        <begin position="160"/>
        <end position="178"/>
    </location>
</feature>